<dbReference type="EMBL" id="LIZX01000068">
    <property type="protein sequence ID" value="KPJ66975.1"/>
    <property type="molecule type" value="Genomic_DNA"/>
</dbReference>
<proteinExistence type="predicted"/>
<sequence length="459" mass="53556">MYPWLSKTLYYAVQTFTGMKLYARLKKLGETQWYAREDLKELQWQKLKKLLQHANKHVSYYQKKFKNLGLSPDDINGPEDFRKLPFLTKDDIRNNLSDLKALNIKHFIADCTSGTTGTPLTFFKERSTSGYFLAAKYRGHRWHNINIGDKEVKFWGLPIDQRPKWREHIKDFILSRTRFVAFDISRETLRQHFKACQRIRPKYMYGYSSALYRFARYLKEEGIDATRLNLKGVISTSEILYDFERKLIEHVFRCRMINEYGACEAGVMAFECPEGKMHITVENVYLEILKEDGQPAQRGELGEIVVTELNNFAMPFIRYKIGDLATYVDEEERCGCGRGLPLIGEIVGRALDTAITPAGKMLHAHVFNYIIRSAISHGADIKEFKIIQKDKHKLLIRVVASKKLKEEYRNYITTQIKNLMGENIKIDFEEVESIPLEKHGKFRFFVSEIPALRKDEESG</sequence>
<gene>
    <name evidence="1" type="ORF">AMJ44_07570</name>
</gene>
<dbReference type="PANTHER" id="PTHR36932">
    <property type="entry name" value="CAPSULAR POLYSACCHARIDE BIOSYNTHESIS PROTEIN"/>
    <property type="match status" value="1"/>
</dbReference>
<dbReference type="InterPro" id="IPR042099">
    <property type="entry name" value="ANL_N_sf"/>
</dbReference>
<reference evidence="1 2" key="1">
    <citation type="journal article" date="2015" name="Microbiome">
        <title>Genomic resolution of linkages in carbon, nitrogen, and sulfur cycling among widespread estuary sediment bacteria.</title>
        <authorList>
            <person name="Baker B.J."/>
            <person name="Lazar C.S."/>
            <person name="Teske A.P."/>
            <person name="Dick G.J."/>
        </authorList>
    </citation>
    <scope>NUCLEOTIDE SEQUENCE [LARGE SCALE GENOMIC DNA]</scope>
    <source>
        <strain evidence="1">DG_54_3</strain>
    </source>
</reference>
<dbReference type="Gene3D" id="3.40.50.12780">
    <property type="entry name" value="N-terminal domain of ligase-like"/>
    <property type="match status" value="1"/>
</dbReference>
<protein>
    <recommendedName>
        <fullName evidence="3">Phenylacetate--CoA ligase family protein</fullName>
    </recommendedName>
</protein>
<accession>A0A0S7XXN3</accession>
<dbReference type="InterPro" id="IPR053158">
    <property type="entry name" value="CapK_Type1_Caps_Biosynth"/>
</dbReference>
<dbReference type="AlphaFoldDB" id="A0A0S7XXN3"/>
<evidence type="ECO:0000313" key="1">
    <source>
        <dbReference type="EMBL" id="KPJ66975.1"/>
    </source>
</evidence>
<dbReference type="Proteomes" id="UP000051861">
    <property type="component" value="Unassembled WGS sequence"/>
</dbReference>
<organism evidence="1 2">
    <name type="scientific">candidate division WOR-1 bacterium DG_54_3</name>
    <dbReference type="NCBI Taxonomy" id="1703775"/>
    <lineage>
        <taxon>Bacteria</taxon>
        <taxon>Bacillati</taxon>
        <taxon>Saganbacteria</taxon>
    </lineage>
</organism>
<evidence type="ECO:0000313" key="2">
    <source>
        <dbReference type="Proteomes" id="UP000051861"/>
    </source>
</evidence>
<dbReference type="SUPFAM" id="SSF56801">
    <property type="entry name" value="Acetyl-CoA synthetase-like"/>
    <property type="match status" value="1"/>
</dbReference>
<comment type="caution">
    <text evidence="1">The sequence shown here is derived from an EMBL/GenBank/DDBJ whole genome shotgun (WGS) entry which is preliminary data.</text>
</comment>
<dbReference type="PANTHER" id="PTHR36932:SF1">
    <property type="entry name" value="CAPSULAR POLYSACCHARIDE BIOSYNTHESIS PROTEIN"/>
    <property type="match status" value="1"/>
</dbReference>
<name>A0A0S7XXN3_UNCSA</name>
<evidence type="ECO:0008006" key="3">
    <source>
        <dbReference type="Google" id="ProtNLM"/>
    </source>
</evidence>